<organism evidence="1 2">
    <name type="scientific">Solanum verrucosum</name>
    <dbReference type="NCBI Taxonomy" id="315347"/>
    <lineage>
        <taxon>Eukaryota</taxon>
        <taxon>Viridiplantae</taxon>
        <taxon>Streptophyta</taxon>
        <taxon>Embryophyta</taxon>
        <taxon>Tracheophyta</taxon>
        <taxon>Spermatophyta</taxon>
        <taxon>Magnoliopsida</taxon>
        <taxon>eudicotyledons</taxon>
        <taxon>Gunneridae</taxon>
        <taxon>Pentapetalae</taxon>
        <taxon>asterids</taxon>
        <taxon>lamiids</taxon>
        <taxon>Solanales</taxon>
        <taxon>Solanaceae</taxon>
        <taxon>Solanoideae</taxon>
        <taxon>Solaneae</taxon>
        <taxon>Solanum</taxon>
    </lineage>
</organism>
<evidence type="ECO:0000313" key="2">
    <source>
        <dbReference type="Proteomes" id="UP001234989"/>
    </source>
</evidence>
<name>A0AAF0TZQ1_SOLVR</name>
<keyword evidence="2" id="KW-1185">Reference proteome</keyword>
<gene>
    <name evidence="1" type="ORF">MTR67_026303</name>
</gene>
<evidence type="ECO:0000313" key="1">
    <source>
        <dbReference type="EMBL" id="WMV32918.1"/>
    </source>
</evidence>
<protein>
    <submittedName>
        <fullName evidence="1">Uncharacterized protein</fullName>
    </submittedName>
</protein>
<reference evidence="1" key="1">
    <citation type="submission" date="2023-08" db="EMBL/GenBank/DDBJ databases">
        <title>A de novo genome assembly of Solanum verrucosum Schlechtendal, a Mexican diploid species geographically isolated from the other diploid A-genome species in potato relatives.</title>
        <authorList>
            <person name="Hosaka K."/>
        </authorList>
    </citation>
    <scope>NUCLEOTIDE SEQUENCE</scope>
    <source>
        <tissue evidence="1">Young leaves</tissue>
    </source>
</reference>
<accession>A0AAF0TZQ1</accession>
<proteinExistence type="predicted"/>
<sequence length="8" mass="1007">MYFIAILH</sequence>
<dbReference type="EMBL" id="CP133617">
    <property type="protein sequence ID" value="WMV32918.1"/>
    <property type="molecule type" value="Genomic_DNA"/>
</dbReference>
<dbReference type="Proteomes" id="UP001234989">
    <property type="component" value="Chromosome 6"/>
</dbReference>